<sequence length="1008" mass="114879">MPPAMTDLLDIWATHTPLAGHAPDQITVDFLLPTGIYIQFDVPREATIQEIKQLLWKEAHSFPMFSKLGEMESHMFECVNQAAVHEELEDETRRLCDIRPFLPVLKLVTRNCGRAERLLDSKIGVLIGKGLHELSAINDQEVKDFRCKMARISEERMRKIERMTYAEWLQASYSPQLELTADPAVMEGNDRPADLKVIIHFDQSQDSASLKISSTCSPKDLIAQAVRKWLTTHGPEEETLKGQYVLRVSHCLEFLCGDHPLIQHKYIRTCLQAKEPPHVTLIHNNTVRAMFNREISAIEAALTPKSSNLPLPLPPKKRAPTTCVWDVSSPFRIVLVNASKVNAEETAKVQVRAGLFHGTELLCKPAHYPIAWVNTMVFDYKGQLKTGDIILHCWSSFPDELEEMLNPIGTVQTNPYTENATALHISFPEFSSHPIIFPPFDKVIVVSPNQPFHSHHVFKGRGGKKFHIELKEIMERDALSQLCENEKDLIWTLRCDCRENFPQSLPKLLLSVKWSKHEDMAQLQALLQIWPRLSPRDALELLDFNYPDQYVREYAVNCLRDMSNDELSQYLLQLVQVLRYEPYYDCALTHFLLERAQSSRKIGHFLFWHLRSEIHMPAVSVQFALILEAYCRGSIPHIEVLKKQVEALNKLKAVNELIKLGTIKNARSKTKEAMLTKEAMMTCLRQSGFSETLSDLHSPLNPNILLSGINVEKCRYMDSKMKPLWIVYNNKLLLGDMLGIIFKNGDDLRQDMLTLQILRLMDTLWKEANLDLRIVPYGCLATGDRAGLIEVVSSADTIANIQLTSSNMAAAAAFNKDALLNWLKERNSGDALERAIEEFTLSCAGYCVATYVLGIGDRHSDNIMVRSNGQLFHIDFGHILGNFKSKFGIKRERVPFILTHDFIHVIQQGKTGQAEKFGSFRQYCEKAYLILRKNGNLFITLFALMLTAGLPELTSVKDIQYLKDSLALGKSDDEALKQFRQKFDEALRESWTTKVNWMAHNVAKDNRS</sequence>
<dbReference type="GO" id="GO:0005942">
    <property type="term" value="C:phosphatidylinositol 3-kinase complex"/>
    <property type="evidence" value="ECO:0007669"/>
    <property type="project" value="TreeGrafter"/>
</dbReference>
<dbReference type="SMART" id="SM00143">
    <property type="entry name" value="PI3K_p85B"/>
    <property type="match status" value="1"/>
</dbReference>
<evidence type="ECO:0000313" key="14">
    <source>
        <dbReference type="EMBL" id="CAG06419.1"/>
    </source>
</evidence>
<dbReference type="PROSITE" id="PS51544">
    <property type="entry name" value="PI3K_ABD"/>
    <property type="match status" value="1"/>
</dbReference>
<comment type="caution">
    <text evidence="14">The sequence shown here is derived from an EMBL/GenBank/DDBJ whole genome shotgun (WGS) entry which is preliminary data.</text>
</comment>
<name>Q4RYW3_TETNG</name>
<keyword evidence="6" id="KW-0418">Kinase</keyword>
<dbReference type="GO" id="GO:0043491">
    <property type="term" value="P:phosphatidylinositol 3-kinase/protein kinase B signal transduction"/>
    <property type="evidence" value="ECO:0007669"/>
    <property type="project" value="InterPro"/>
</dbReference>
<dbReference type="PROSITE" id="PS00915">
    <property type="entry name" value="PI3_4_KINASE_1"/>
    <property type="match status" value="1"/>
</dbReference>
<evidence type="ECO:0000256" key="2">
    <source>
        <dbReference type="ARBA" id="ARBA00006209"/>
    </source>
</evidence>
<dbReference type="GO" id="GO:0048015">
    <property type="term" value="P:phosphatidylinositol-mediated signaling"/>
    <property type="evidence" value="ECO:0007669"/>
    <property type="project" value="TreeGrafter"/>
</dbReference>
<dbReference type="InterPro" id="IPR016024">
    <property type="entry name" value="ARM-type_fold"/>
</dbReference>
<dbReference type="GO" id="GO:0016477">
    <property type="term" value="P:cell migration"/>
    <property type="evidence" value="ECO:0007669"/>
    <property type="project" value="TreeGrafter"/>
</dbReference>
<evidence type="ECO:0000256" key="8">
    <source>
        <dbReference type="ARBA" id="ARBA00023981"/>
    </source>
</evidence>
<dbReference type="Pfam" id="PF00613">
    <property type="entry name" value="PI3Ka"/>
    <property type="match status" value="1"/>
</dbReference>
<dbReference type="InterPro" id="IPR035892">
    <property type="entry name" value="C2_domain_sf"/>
</dbReference>
<feature type="domain" description="PIK helical" evidence="11">
    <location>
        <begin position="456"/>
        <end position="633"/>
    </location>
</feature>
<dbReference type="InterPro" id="IPR011009">
    <property type="entry name" value="Kinase-like_dom_sf"/>
</dbReference>
<dbReference type="Gene3D" id="1.10.1070.11">
    <property type="entry name" value="Phosphatidylinositol 3-/4-kinase, catalytic domain"/>
    <property type="match status" value="1"/>
</dbReference>
<dbReference type="PANTHER" id="PTHR10048:SF33">
    <property type="entry name" value="PHOSPHATIDYLINOSITOL 4,5-BISPHOSPHATE 3-KINASE CATALYTIC SUBUNIT BETA ISOFORM"/>
    <property type="match status" value="1"/>
</dbReference>
<dbReference type="GO" id="GO:0035005">
    <property type="term" value="F:1-phosphatidylinositol-4-phosphate 3-kinase activity"/>
    <property type="evidence" value="ECO:0007669"/>
    <property type="project" value="TreeGrafter"/>
</dbReference>
<dbReference type="Gene3D" id="3.10.20.770">
    <property type="match status" value="1"/>
</dbReference>
<dbReference type="Pfam" id="PF00794">
    <property type="entry name" value="PI3K_rbd"/>
    <property type="match status" value="1"/>
</dbReference>
<dbReference type="SUPFAM" id="SSF54236">
    <property type="entry name" value="Ubiquitin-like"/>
    <property type="match status" value="1"/>
</dbReference>
<evidence type="ECO:0000259" key="12">
    <source>
        <dbReference type="PROSITE" id="PS51546"/>
    </source>
</evidence>
<dbReference type="KEGG" id="tng:GSTEN00026768G001"/>
<dbReference type="InterPro" id="IPR001263">
    <property type="entry name" value="PI3K_accessory_dom"/>
</dbReference>
<dbReference type="SUPFAM" id="SSF56112">
    <property type="entry name" value="Protein kinase-like (PK-like)"/>
    <property type="match status" value="1"/>
</dbReference>
<dbReference type="SMART" id="SM00144">
    <property type="entry name" value="PI3K_rbd"/>
    <property type="match status" value="1"/>
</dbReference>
<dbReference type="Gene3D" id="2.60.40.150">
    <property type="entry name" value="C2 domain"/>
    <property type="match status" value="2"/>
</dbReference>
<dbReference type="InterPro" id="IPR000341">
    <property type="entry name" value="PI3K_Ras-bd_dom"/>
</dbReference>
<dbReference type="GO" id="GO:0005524">
    <property type="term" value="F:ATP binding"/>
    <property type="evidence" value="ECO:0007669"/>
    <property type="project" value="UniProtKB-KW"/>
</dbReference>
<dbReference type="GO" id="GO:0005886">
    <property type="term" value="C:plasma membrane"/>
    <property type="evidence" value="ECO:0007669"/>
    <property type="project" value="TreeGrafter"/>
</dbReference>
<evidence type="ECO:0000256" key="5">
    <source>
        <dbReference type="ARBA" id="ARBA00022741"/>
    </source>
</evidence>
<evidence type="ECO:0000256" key="6">
    <source>
        <dbReference type="ARBA" id="ARBA00022777"/>
    </source>
</evidence>
<dbReference type="OrthoDB" id="67688at2759"/>
<dbReference type="InterPro" id="IPR042236">
    <property type="entry name" value="PI3K_accessory_sf"/>
</dbReference>
<evidence type="ECO:0000256" key="4">
    <source>
        <dbReference type="ARBA" id="ARBA00022679"/>
    </source>
</evidence>
<evidence type="ECO:0000256" key="1">
    <source>
        <dbReference type="ARBA" id="ARBA00004805"/>
    </source>
</evidence>
<evidence type="ECO:0000259" key="13">
    <source>
        <dbReference type="PROSITE" id="PS51547"/>
    </source>
</evidence>
<feature type="domain" description="PI3K-ABD" evidence="10">
    <location>
        <begin position="22"/>
        <end position="111"/>
    </location>
</feature>
<dbReference type="InterPro" id="IPR037702">
    <property type="entry name" value="PI3-kinase_beta_cat"/>
</dbReference>
<dbReference type="SMART" id="SM00145">
    <property type="entry name" value="PI3Ka"/>
    <property type="match status" value="1"/>
</dbReference>
<dbReference type="UniPathway" id="UPA00220"/>
<keyword evidence="5" id="KW-0547">Nucleotide-binding</keyword>
<dbReference type="SUPFAM" id="SSF49562">
    <property type="entry name" value="C2 domain (Calcium/lipid-binding domain, CaLB)"/>
    <property type="match status" value="1"/>
</dbReference>
<keyword evidence="7" id="KW-0067">ATP-binding</keyword>
<dbReference type="FunFam" id="1.10.1070.11:FF:000001">
    <property type="entry name" value="Phosphatidylinositol 4,5-bisphosphate 3-kinase catalytic subunit"/>
    <property type="match status" value="1"/>
</dbReference>
<comment type="catalytic activity">
    <reaction evidence="8">
        <text>a 1,2-diacyl-sn-glycero-3-phospho-(1D-myo-inositol-4,5-bisphosphate) + ATP = a 1,2-diacyl-sn-glycero-3-phospho-(1D-myo-inositol-3,4,5-trisphosphate) + ADP + H(+)</text>
        <dbReference type="Rhea" id="RHEA:21292"/>
        <dbReference type="ChEBI" id="CHEBI:15378"/>
        <dbReference type="ChEBI" id="CHEBI:30616"/>
        <dbReference type="ChEBI" id="CHEBI:57836"/>
        <dbReference type="ChEBI" id="CHEBI:58456"/>
        <dbReference type="ChEBI" id="CHEBI:456216"/>
        <dbReference type="EC" id="2.7.1.153"/>
    </reaction>
    <physiologicalReaction direction="left-to-right" evidence="8">
        <dbReference type="Rhea" id="RHEA:21293"/>
    </physiologicalReaction>
</comment>
<evidence type="ECO:0000256" key="7">
    <source>
        <dbReference type="ARBA" id="ARBA00022840"/>
    </source>
</evidence>
<evidence type="ECO:0000259" key="11">
    <source>
        <dbReference type="PROSITE" id="PS51545"/>
    </source>
</evidence>
<feature type="domain" description="PI3K/PI4K catalytic" evidence="9">
    <location>
        <begin position="710"/>
        <end position="991"/>
    </location>
</feature>
<dbReference type="EMBL" id="CAAE01014974">
    <property type="protein sequence ID" value="CAG06419.1"/>
    <property type="molecule type" value="Genomic_DNA"/>
</dbReference>
<accession>Q4RYW3</accession>
<dbReference type="Gene3D" id="1.25.40.70">
    <property type="entry name" value="Phosphatidylinositol 3-kinase, accessory domain (PIK)"/>
    <property type="match status" value="1"/>
</dbReference>
<dbReference type="SMART" id="SM00146">
    <property type="entry name" value="PI3Kc"/>
    <property type="match status" value="1"/>
</dbReference>
<dbReference type="InterPro" id="IPR018936">
    <property type="entry name" value="PI3/4_kinase_CS"/>
</dbReference>
<dbReference type="Gene3D" id="3.30.1010.10">
    <property type="entry name" value="Phosphatidylinositol 3-kinase Catalytic Subunit, Chain A, domain 4"/>
    <property type="match status" value="1"/>
</dbReference>
<keyword evidence="4" id="KW-0808">Transferase</keyword>
<comment type="similarity">
    <text evidence="2">Belongs to the PI3/PI4-kinase family. Type III PI4K subfamily.</text>
</comment>
<dbReference type="InterPro" id="IPR000403">
    <property type="entry name" value="PI3/4_kinase_cat_dom"/>
</dbReference>
<gene>
    <name evidence="14" type="ORF">GSTENG00026768001</name>
</gene>
<dbReference type="CDD" id="cd00872">
    <property type="entry name" value="PI3Ka_I"/>
    <property type="match status" value="1"/>
</dbReference>
<organism evidence="14">
    <name type="scientific">Tetraodon nigroviridis</name>
    <name type="common">Spotted green pufferfish</name>
    <name type="synonym">Chelonodon nigroviridis</name>
    <dbReference type="NCBI Taxonomy" id="99883"/>
    <lineage>
        <taxon>Eukaryota</taxon>
        <taxon>Metazoa</taxon>
        <taxon>Chordata</taxon>
        <taxon>Craniata</taxon>
        <taxon>Vertebrata</taxon>
        <taxon>Euteleostomi</taxon>
        <taxon>Actinopterygii</taxon>
        <taxon>Neopterygii</taxon>
        <taxon>Teleostei</taxon>
        <taxon>Neoteleostei</taxon>
        <taxon>Acanthomorphata</taxon>
        <taxon>Eupercaria</taxon>
        <taxon>Tetraodontiformes</taxon>
        <taxon>Tetradontoidea</taxon>
        <taxon>Tetraodontidae</taxon>
        <taxon>Tetraodon</taxon>
    </lineage>
</organism>
<dbReference type="InterPro" id="IPR002420">
    <property type="entry name" value="PI3K-type_C2_dom"/>
</dbReference>
<dbReference type="PROSITE" id="PS51547">
    <property type="entry name" value="C2_PI3K"/>
    <property type="match status" value="1"/>
</dbReference>
<dbReference type="EC" id="2.7.1.153" evidence="3"/>
<evidence type="ECO:0000256" key="3">
    <source>
        <dbReference type="ARBA" id="ARBA00012010"/>
    </source>
</evidence>
<evidence type="ECO:0000259" key="9">
    <source>
        <dbReference type="PROSITE" id="PS50290"/>
    </source>
</evidence>
<dbReference type="CDD" id="cd05173">
    <property type="entry name" value="PI3Kc_IA_beta"/>
    <property type="match status" value="1"/>
</dbReference>
<reference evidence="14" key="2">
    <citation type="submission" date="2004-02" db="EMBL/GenBank/DDBJ databases">
        <authorList>
            <consortium name="Genoscope"/>
            <consortium name="Whitehead Institute Centre for Genome Research"/>
        </authorList>
    </citation>
    <scope>NUCLEOTIDE SEQUENCE</scope>
</reference>
<reference evidence="14" key="1">
    <citation type="journal article" date="2004" name="Nature">
        <title>Genome duplication in the teleost fish Tetraodon nigroviridis reveals the early vertebrate proto-karyotype.</title>
        <authorList>
            <person name="Jaillon O."/>
            <person name="Aury J.-M."/>
            <person name="Brunet F."/>
            <person name="Petit J.-L."/>
            <person name="Stange-Thomann N."/>
            <person name="Mauceli E."/>
            <person name="Bouneau L."/>
            <person name="Fischer C."/>
            <person name="Ozouf-Costaz C."/>
            <person name="Bernot A."/>
            <person name="Nicaud S."/>
            <person name="Jaffe D."/>
            <person name="Fisher S."/>
            <person name="Lutfalla G."/>
            <person name="Dossat C."/>
            <person name="Segurens B."/>
            <person name="Dasilva C."/>
            <person name="Salanoubat M."/>
            <person name="Levy M."/>
            <person name="Boudet N."/>
            <person name="Castellano S."/>
            <person name="Anthouard V."/>
            <person name="Jubin C."/>
            <person name="Castelli V."/>
            <person name="Katinka M."/>
            <person name="Vacherie B."/>
            <person name="Biemont C."/>
            <person name="Skalli Z."/>
            <person name="Cattolico L."/>
            <person name="Poulain J."/>
            <person name="De Berardinis V."/>
            <person name="Cruaud C."/>
            <person name="Duprat S."/>
            <person name="Brottier P."/>
            <person name="Coutanceau J.-P."/>
            <person name="Gouzy J."/>
            <person name="Parra G."/>
            <person name="Lardier G."/>
            <person name="Chapple C."/>
            <person name="McKernan K.J."/>
            <person name="McEwan P."/>
            <person name="Bosak S."/>
            <person name="Kellis M."/>
            <person name="Volff J.-N."/>
            <person name="Guigo R."/>
            <person name="Zody M.C."/>
            <person name="Mesirov J."/>
            <person name="Lindblad-Toh K."/>
            <person name="Birren B."/>
            <person name="Nusbaum C."/>
            <person name="Kahn D."/>
            <person name="Robinson-Rechavi M."/>
            <person name="Laudet V."/>
            <person name="Schachter V."/>
            <person name="Quetier F."/>
            <person name="Saurin W."/>
            <person name="Scarpelli C."/>
            <person name="Wincker P."/>
            <person name="Lander E.S."/>
            <person name="Weissenbach J."/>
            <person name="Roest Crollius H."/>
        </authorList>
    </citation>
    <scope>NUCLEOTIDE SEQUENCE [LARGE SCALE GENOMIC DNA]</scope>
</reference>
<dbReference type="PROSITE" id="PS00916">
    <property type="entry name" value="PI3_4_KINASE_2"/>
    <property type="match status" value="1"/>
</dbReference>
<feature type="domain" description="C2 PI3K-type" evidence="13">
    <location>
        <begin position="271"/>
        <end position="428"/>
    </location>
</feature>
<dbReference type="SUPFAM" id="SSF48371">
    <property type="entry name" value="ARM repeat"/>
    <property type="match status" value="1"/>
</dbReference>
<dbReference type="InterPro" id="IPR036940">
    <property type="entry name" value="PI3/4_kinase_cat_sf"/>
</dbReference>
<proteinExistence type="inferred from homology"/>
<dbReference type="GO" id="GO:0016303">
    <property type="term" value="F:1-phosphatidylinositol-3-kinase activity"/>
    <property type="evidence" value="ECO:0007669"/>
    <property type="project" value="InterPro"/>
</dbReference>
<dbReference type="InterPro" id="IPR029071">
    <property type="entry name" value="Ubiquitin-like_domsf"/>
</dbReference>
<dbReference type="PROSITE" id="PS51545">
    <property type="entry name" value="PIK_HELICAL"/>
    <property type="match status" value="1"/>
</dbReference>
<protein>
    <recommendedName>
        <fullName evidence="3">phosphatidylinositol-4,5-bisphosphate 3-kinase</fullName>
        <ecNumber evidence="3">2.7.1.153</ecNumber>
    </recommendedName>
</protein>
<dbReference type="GO" id="GO:0046934">
    <property type="term" value="F:1-phosphatidylinositol-4,5-bisphosphate 3-kinase activity"/>
    <property type="evidence" value="ECO:0007669"/>
    <property type="project" value="UniProtKB-EC"/>
</dbReference>
<dbReference type="Pfam" id="PF02192">
    <property type="entry name" value="PI3K_p85B"/>
    <property type="match status" value="1"/>
</dbReference>
<dbReference type="InterPro" id="IPR003113">
    <property type="entry name" value="PI3K_ABD"/>
</dbReference>
<dbReference type="InterPro" id="IPR015433">
    <property type="entry name" value="PI3/4_kinase"/>
</dbReference>
<dbReference type="FunFam" id="3.30.1010.10:FF:000005">
    <property type="entry name" value="Phosphatidylinositol 4,5-bisphosphate 3-kinase catalytic subunit beta"/>
    <property type="match status" value="1"/>
</dbReference>
<dbReference type="PANTHER" id="PTHR10048">
    <property type="entry name" value="PHOSPHATIDYLINOSITOL KINASE"/>
    <property type="match status" value="1"/>
</dbReference>
<dbReference type="PROSITE" id="PS50290">
    <property type="entry name" value="PI3_4_KINASE_3"/>
    <property type="match status" value="1"/>
</dbReference>
<feature type="domain" description="PI3K-RBD" evidence="12">
    <location>
        <begin position="192"/>
        <end position="283"/>
    </location>
</feature>
<dbReference type="AlphaFoldDB" id="Q4RYW3"/>
<dbReference type="Pfam" id="PF00454">
    <property type="entry name" value="PI3_PI4_kinase"/>
    <property type="match status" value="1"/>
</dbReference>
<evidence type="ECO:0000259" key="10">
    <source>
        <dbReference type="PROSITE" id="PS51544"/>
    </source>
</evidence>
<comment type="pathway">
    <text evidence="1">Phospholipid metabolism; phosphatidylinositol phosphate biosynthesis.</text>
</comment>
<dbReference type="PROSITE" id="PS51546">
    <property type="entry name" value="PI3K_RBD"/>
    <property type="match status" value="1"/>
</dbReference>
<dbReference type="GO" id="GO:0005737">
    <property type="term" value="C:cytoplasm"/>
    <property type="evidence" value="ECO:0007669"/>
    <property type="project" value="TreeGrafter"/>
</dbReference>